<reference evidence="2 3" key="1">
    <citation type="journal article" date="2024" name="bioRxiv">
        <title>A reference genome for Trichogramma kaykai: A tiny desert-dwelling parasitoid wasp with competing sex-ratio distorters.</title>
        <authorList>
            <person name="Culotta J."/>
            <person name="Lindsey A.R."/>
        </authorList>
    </citation>
    <scope>NUCLEOTIDE SEQUENCE [LARGE SCALE GENOMIC DNA]</scope>
    <source>
        <strain evidence="2 3">KSX58</strain>
    </source>
</reference>
<proteinExistence type="predicted"/>
<evidence type="ECO:0000313" key="2">
    <source>
        <dbReference type="EMBL" id="KAL3400643.1"/>
    </source>
</evidence>
<dbReference type="PROSITE" id="PS00028">
    <property type="entry name" value="ZINC_FINGER_C2H2_1"/>
    <property type="match status" value="1"/>
</dbReference>
<dbReference type="EMBL" id="JBJJXI010000051">
    <property type="protein sequence ID" value="KAL3400643.1"/>
    <property type="molecule type" value="Genomic_DNA"/>
</dbReference>
<feature type="domain" description="C2H2-type" evidence="1">
    <location>
        <begin position="186"/>
        <end position="207"/>
    </location>
</feature>
<organism evidence="2 3">
    <name type="scientific">Trichogramma kaykai</name>
    <dbReference type="NCBI Taxonomy" id="54128"/>
    <lineage>
        <taxon>Eukaryota</taxon>
        <taxon>Metazoa</taxon>
        <taxon>Ecdysozoa</taxon>
        <taxon>Arthropoda</taxon>
        <taxon>Hexapoda</taxon>
        <taxon>Insecta</taxon>
        <taxon>Pterygota</taxon>
        <taxon>Neoptera</taxon>
        <taxon>Endopterygota</taxon>
        <taxon>Hymenoptera</taxon>
        <taxon>Apocrita</taxon>
        <taxon>Proctotrupomorpha</taxon>
        <taxon>Chalcidoidea</taxon>
        <taxon>Trichogrammatidae</taxon>
        <taxon>Trichogramma</taxon>
    </lineage>
</organism>
<dbReference type="AlphaFoldDB" id="A0ABD2X5J3"/>
<protein>
    <recommendedName>
        <fullName evidence="1">C2H2-type domain-containing protein</fullName>
    </recommendedName>
</protein>
<evidence type="ECO:0000259" key="1">
    <source>
        <dbReference type="PROSITE" id="PS00028"/>
    </source>
</evidence>
<comment type="caution">
    <text evidence="2">The sequence shown here is derived from an EMBL/GenBank/DDBJ whole genome shotgun (WGS) entry which is preliminary data.</text>
</comment>
<name>A0ABD2X5J3_9HYME</name>
<dbReference type="PANTHER" id="PTHR46954:SF1">
    <property type="entry name" value="C2H2-TYPE DOMAIN-CONTAINING PROTEIN"/>
    <property type="match status" value="1"/>
</dbReference>
<dbReference type="PANTHER" id="PTHR46954">
    <property type="entry name" value="C2H2-TYPE DOMAIN-CONTAINING PROTEIN"/>
    <property type="match status" value="1"/>
</dbReference>
<evidence type="ECO:0000313" key="3">
    <source>
        <dbReference type="Proteomes" id="UP001627154"/>
    </source>
</evidence>
<dbReference type="InterPro" id="IPR013087">
    <property type="entry name" value="Znf_C2H2_type"/>
</dbReference>
<gene>
    <name evidence="2" type="ORF">TKK_006469</name>
</gene>
<sequence>MAPLSRALSGIILPHNYYGDHLDARKETIDEDLEKKNFSKAGEVLGEIWSQMVIDNYPVTAKFISDDEILEPVLETNWAWHKEHVRESQYFLQIVKCDDRNCCSDFKSNINIILKDHFLSPPLLLKRQKDGRLTLADPTTDTKGTFFLSLFQRLSIQISCDDPNFCELPYDYHCLSVRESLIDRTCSFCDTYFATMKNAVNHRKIIHPKCPGRIIDKKIKAQVITQRENEALCIINEDDHRDAEWCDIEQFIAMDVTVNNQEPVKVQDLPVIKNIKEWLICDWTED</sequence>
<keyword evidence="3" id="KW-1185">Reference proteome</keyword>
<dbReference type="Proteomes" id="UP001627154">
    <property type="component" value="Unassembled WGS sequence"/>
</dbReference>
<accession>A0ABD2X5J3</accession>